<dbReference type="EMBL" id="JANPWB010000010">
    <property type="protein sequence ID" value="KAJ1137734.1"/>
    <property type="molecule type" value="Genomic_DNA"/>
</dbReference>
<feature type="region of interest" description="Disordered" evidence="1">
    <location>
        <begin position="27"/>
        <end position="126"/>
    </location>
</feature>
<comment type="caution">
    <text evidence="2">The sequence shown here is derived from an EMBL/GenBank/DDBJ whole genome shotgun (WGS) entry which is preliminary data.</text>
</comment>
<feature type="compositionally biased region" description="Basic and acidic residues" evidence="1">
    <location>
        <begin position="61"/>
        <end position="85"/>
    </location>
</feature>
<dbReference type="AlphaFoldDB" id="A0AAV7QF77"/>
<evidence type="ECO:0000313" key="2">
    <source>
        <dbReference type="EMBL" id="KAJ1137734.1"/>
    </source>
</evidence>
<evidence type="ECO:0000313" key="3">
    <source>
        <dbReference type="Proteomes" id="UP001066276"/>
    </source>
</evidence>
<feature type="compositionally biased region" description="Basic and acidic residues" evidence="1">
    <location>
        <begin position="95"/>
        <end position="114"/>
    </location>
</feature>
<evidence type="ECO:0000256" key="1">
    <source>
        <dbReference type="SAM" id="MobiDB-lite"/>
    </source>
</evidence>
<accession>A0AAV7QF77</accession>
<proteinExistence type="predicted"/>
<dbReference type="Proteomes" id="UP001066276">
    <property type="component" value="Chromosome 6"/>
</dbReference>
<protein>
    <submittedName>
        <fullName evidence="2">Uncharacterized protein</fullName>
    </submittedName>
</protein>
<organism evidence="2 3">
    <name type="scientific">Pleurodeles waltl</name>
    <name type="common">Iberian ribbed newt</name>
    <dbReference type="NCBI Taxonomy" id="8319"/>
    <lineage>
        <taxon>Eukaryota</taxon>
        <taxon>Metazoa</taxon>
        <taxon>Chordata</taxon>
        <taxon>Craniata</taxon>
        <taxon>Vertebrata</taxon>
        <taxon>Euteleostomi</taxon>
        <taxon>Amphibia</taxon>
        <taxon>Batrachia</taxon>
        <taxon>Caudata</taxon>
        <taxon>Salamandroidea</taxon>
        <taxon>Salamandridae</taxon>
        <taxon>Pleurodelinae</taxon>
        <taxon>Pleurodeles</taxon>
    </lineage>
</organism>
<sequence>MTPPNGVCRVAFAARKTACLVAWATEMPETSLGNADILVPDRPKRVDGLPGGTYMDDKEDAEGTGREEEGERTEDEERKTNDDGSKNGNSAVLKKAADQRGTEENGDTRSDRHVPGGTWLTNVRPF</sequence>
<reference evidence="2" key="1">
    <citation type="journal article" date="2022" name="bioRxiv">
        <title>Sequencing and chromosome-scale assembly of the giantPleurodeles waltlgenome.</title>
        <authorList>
            <person name="Brown T."/>
            <person name="Elewa A."/>
            <person name="Iarovenko S."/>
            <person name="Subramanian E."/>
            <person name="Araus A.J."/>
            <person name="Petzold A."/>
            <person name="Susuki M."/>
            <person name="Suzuki K.-i.T."/>
            <person name="Hayashi T."/>
            <person name="Toyoda A."/>
            <person name="Oliveira C."/>
            <person name="Osipova E."/>
            <person name="Leigh N.D."/>
            <person name="Simon A."/>
            <person name="Yun M.H."/>
        </authorList>
    </citation>
    <scope>NUCLEOTIDE SEQUENCE</scope>
    <source>
        <strain evidence="2">20211129_DDA</strain>
        <tissue evidence="2">Liver</tissue>
    </source>
</reference>
<name>A0AAV7QF77_PLEWA</name>
<keyword evidence="3" id="KW-1185">Reference proteome</keyword>
<gene>
    <name evidence="2" type="ORF">NDU88_004131</name>
</gene>